<feature type="region of interest" description="Disordered" evidence="1">
    <location>
        <begin position="272"/>
        <end position="293"/>
    </location>
</feature>
<feature type="region of interest" description="Disordered" evidence="1">
    <location>
        <begin position="174"/>
        <end position="220"/>
    </location>
</feature>
<evidence type="ECO:0000313" key="4">
    <source>
        <dbReference type="Proteomes" id="UP000799438"/>
    </source>
</evidence>
<evidence type="ECO:0000256" key="1">
    <source>
        <dbReference type="SAM" id="MobiDB-lite"/>
    </source>
</evidence>
<feature type="region of interest" description="Disordered" evidence="1">
    <location>
        <begin position="367"/>
        <end position="387"/>
    </location>
</feature>
<dbReference type="RefSeq" id="XP_033392690.1">
    <property type="nucleotide sequence ID" value="XM_033546487.1"/>
</dbReference>
<feature type="chain" id="PRO_5025563492" evidence="2">
    <location>
        <begin position="16"/>
        <end position="387"/>
    </location>
</feature>
<feature type="compositionally biased region" description="Low complexity" evidence="1">
    <location>
        <begin position="367"/>
        <end position="378"/>
    </location>
</feature>
<gene>
    <name evidence="3" type="ORF">K452DRAFT_362211</name>
</gene>
<dbReference type="EMBL" id="ML995509">
    <property type="protein sequence ID" value="KAF2136972.1"/>
    <property type="molecule type" value="Genomic_DNA"/>
</dbReference>
<feature type="compositionally biased region" description="Low complexity" evidence="1">
    <location>
        <begin position="174"/>
        <end position="194"/>
    </location>
</feature>
<evidence type="ECO:0000256" key="2">
    <source>
        <dbReference type="SAM" id="SignalP"/>
    </source>
</evidence>
<protein>
    <submittedName>
        <fullName evidence="3">Uncharacterized protein</fullName>
    </submittedName>
</protein>
<keyword evidence="4" id="KW-1185">Reference proteome</keyword>
<organism evidence="3 4">
    <name type="scientific">Aplosporella prunicola CBS 121167</name>
    <dbReference type="NCBI Taxonomy" id="1176127"/>
    <lineage>
        <taxon>Eukaryota</taxon>
        <taxon>Fungi</taxon>
        <taxon>Dikarya</taxon>
        <taxon>Ascomycota</taxon>
        <taxon>Pezizomycotina</taxon>
        <taxon>Dothideomycetes</taxon>
        <taxon>Dothideomycetes incertae sedis</taxon>
        <taxon>Botryosphaeriales</taxon>
        <taxon>Aplosporellaceae</taxon>
        <taxon>Aplosporella</taxon>
    </lineage>
</organism>
<name>A0A6A6AYG5_9PEZI</name>
<dbReference type="AlphaFoldDB" id="A0A6A6AYG5"/>
<sequence length="387" mass="41400">MSGFLLLCFALPCSLLPCCSLALLLYLAHSLTGSFTLVGTAAAHHPAVKLRTRSAVQCSACVRARLRDRPSLTRALARSPRPCLGDFPYPRPAPRSPVPPVAYAVLVVDGVQPSQGRAGGQGWAGLAGGRLPHARARLWGGVSEFGLEIHSFSVYSTKLSSYLILLTASTSTTTTTTTSTTTNFSPSKTPPNSSALLSSNHVPNDHPAPRPHAAHARPHPPRRRLLSAVCVGARCALWHYVYYYQNHNHNLSAIIINYFVFFFNNNNNINHQNTTRPNPPAPTPTPRDLDAWRPSSRCCAATTATTTMRAPRDTNTASTTSTVVLATTSTTAPPPAKTARAAPPPKTAAHTRAHVRAHTHTRARACAKAGKGAGMATGLRAVRRRDG</sequence>
<accession>A0A6A6AYG5</accession>
<keyword evidence="2" id="KW-0732">Signal</keyword>
<feature type="region of interest" description="Disordered" evidence="1">
    <location>
        <begin position="329"/>
        <end position="348"/>
    </location>
</feature>
<feature type="signal peptide" evidence="2">
    <location>
        <begin position="1"/>
        <end position="15"/>
    </location>
</feature>
<feature type="compositionally biased region" description="Pro residues" evidence="1">
    <location>
        <begin position="332"/>
        <end position="346"/>
    </location>
</feature>
<reference evidence="3" key="1">
    <citation type="journal article" date="2020" name="Stud. Mycol.">
        <title>101 Dothideomycetes genomes: a test case for predicting lifestyles and emergence of pathogens.</title>
        <authorList>
            <person name="Haridas S."/>
            <person name="Albert R."/>
            <person name="Binder M."/>
            <person name="Bloem J."/>
            <person name="Labutti K."/>
            <person name="Salamov A."/>
            <person name="Andreopoulos B."/>
            <person name="Baker S."/>
            <person name="Barry K."/>
            <person name="Bills G."/>
            <person name="Bluhm B."/>
            <person name="Cannon C."/>
            <person name="Castanera R."/>
            <person name="Culley D."/>
            <person name="Daum C."/>
            <person name="Ezra D."/>
            <person name="Gonzalez J."/>
            <person name="Henrissat B."/>
            <person name="Kuo A."/>
            <person name="Liang C."/>
            <person name="Lipzen A."/>
            <person name="Lutzoni F."/>
            <person name="Magnuson J."/>
            <person name="Mondo S."/>
            <person name="Nolan M."/>
            <person name="Ohm R."/>
            <person name="Pangilinan J."/>
            <person name="Park H.-J."/>
            <person name="Ramirez L."/>
            <person name="Alfaro M."/>
            <person name="Sun H."/>
            <person name="Tritt A."/>
            <person name="Yoshinaga Y."/>
            <person name="Zwiers L.-H."/>
            <person name="Turgeon B."/>
            <person name="Goodwin S."/>
            <person name="Spatafora J."/>
            <person name="Crous P."/>
            <person name="Grigoriev I."/>
        </authorList>
    </citation>
    <scope>NUCLEOTIDE SEQUENCE</scope>
    <source>
        <strain evidence="3">CBS 121167</strain>
    </source>
</reference>
<dbReference type="GeneID" id="54303993"/>
<evidence type="ECO:0000313" key="3">
    <source>
        <dbReference type="EMBL" id="KAF2136972.1"/>
    </source>
</evidence>
<dbReference type="Proteomes" id="UP000799438">
    <property type="component" value="Unassembled WGS sequence"/>
</dbReference>
<proteinExistence type="predicted"/>